<dbReference type="EMBL" id="JAEAOA010000534">
    <property type="protein sequence ID" value="KAK3587455.1"/>
    <property type="molecule type" value="Genomic_DNA"/>
</dbReference>
<dbReference type="AlphaFoldDB" id="A0AAE0S9T4"/>
<name>A0AAE0S9T4_9BIVA</name>
<sequence>MGRSLTNVTARTKLFLRTPGSSSMCGLRLATRHQYLLSVCWCSATHQNVKSYITPRKEIPYSEAENGDKSDLIRILNRILLVAMVQYTNQ</sequence>
<keyword evidence="2" id="KW-1185">Reference proteome</keyword>
<reference evidence="1" key="3">
    <citation type="submission" date="2023-05" db="EMBL/GenBank/DDBJ databases">
        <authorList>
            <person name="Smith C.H."/>
        </authorList>
    </citation>
    <scope>NUCLEOTIDE SEQUENCE</scope>
    <source>
        <strain evidence="1">CHS0354</strain>
        <tissue evidence="1">Mantle</tissue>
    </source>
</reference>
<accession>A0AAE0S9T4</accession>
<gene>
    <name evidence="1" type="ORF">CHS0354_007946</name>
</gene>
<evidence type="ECO:0000313" key="2">
    <source>
        <dbReference type="Proteomes" id="UP001195483"/>
    </source>
</evidence>
<protein>
    <submittedName>
        <fullName evidence="1">Uncharacterized protein</fullName>
    </submittedName>
</protein>
<dbReference type="Proteomes" id="UP001195483">
    <property type="component" value="Unassembled WGS sequence"/>
</dbReference>
<evidence type="ECO:0000313" key="1">
    <source>
        <dbReference type="EMBL" id="KAK3587455.1"/>
    </source>
</evidence>
<proteinExistence type="predicted"/>
<comment type="caution">
    <text evidence="1">The sequence shown here is derived from an EMBL/GenBank/DDBJ whole genome shotgun (WGS) entry which is preliminary data.</text>
</comment>
<reference evidence="1" key="2">
    <citation type="journal article" date="2021" name="Genome Biol. Evol.">
        <title>Developing a high-quality reference genome for a parasitic bivalve with doubly uniparental inheritance (Bivalvia: Unionida).</title>
        <authorList>
            <person name="Smith C.H."/>
        </authorList>
    </citation>
    <scope>NUCLEOTIDE SEQUENCE</scope>
    <source>
        <strain evidence="1">CHS0354</strain>
        <tissue evidence="1">Mantle</tissue>
    </source>
</reference>
<organism evidence="1 2">
    <name type="scientific">Potamilus streckersoni</name>
    <dbReference type="NCBI Taxonomy" id="2493646"/>
    <lineage>
        <taxon>Eukaryota</taxon>
        <taxon>Metazoa</taxon>
        <taxon>Spiralia</taxon>
        <taxon>Lophotrochozoa</taxon>
        <taxon>Mollusca</taxon>
        <taxon>Bivalvia</taxon>
        <taxon>Autobranchia</taxon>
        <taxon>Heteroconchia</taxon>
        <taxon>Palaeoheterodonta</taxon>
        <taxon>Unionida</taxon>
        <taxon>Unionoidea</taxon>
        <taxon>Unionidae</taxon>
        <taxon>Ambleminae</taxon>
        <taxon>Lampsilini</taxon>
        <taxon>Potamilus</taxon>
    </lineage>
</organism>
<reference evidence="1" key="1">
    <citation type="journal article" date="2021" name="Genome Biol. Evol.">
        <title>A High-Quality Reference Genome for a Parasitic Bivalve with Doubly Uniparental Inheritance (Bivalvia: Unionida).</title>
        <authorList>
            <person name="Smith C.H."/>
        </authorList>
    </citation>
    <scope>NUCLEOTIDE SEQUENCE</scope>
    <source>
        <strain evidence="1">CHS0354</strain>
    </source>
</reference>